<organism evidence="1 2">
    <name type="scientific">Rhizobium leguminosarum</name>
    <dbReference type="NCBI Taxonomy" id="384"/>
    <lineage>
        <taxon>Bacteria</taxon>
        <taxon>Pseudomonadati</taxon>
        <taxon>Pseudomonadota</taxon>
        <taxon>Alphaproteobacteria</taxon>
        <taxon>Hyphomicrobiales</taxon>
        <taxon>Rhizobiaceae</taxon>
        <taxon>Rhizobium/Agrobacterium group</taxon>
        <taxon>Rhizobium</taxon>
    </lineage>
</organism>
<reference evidence="1 2" key="1">
    <citation type="submission" date="2019-12" db="EMBL/GenBank/DDBJ databases">
        <title>Rhizobium genotypes associated with high levels of biological nitrogen fixation by grain legumes in a temperate-maritime cropping system.</title>
        <authorList>
            <person name="Maluk M."/>
            <person name="Francesc Ferrando Molina F."/>
            <person name="Lopez Del Egido L."/>
            <person name="Lafos M."/>
            <person name="Langarica-Fuentes A."/>
            <person name="Gebre Yohannes G."/>
            <person name="Young M.W."/>
            <person name="Martin P."/>
            <person name="Gantlett R."/>
            <person name="Kenicer G."/>
            <person name="Hawes C."/>
            <person name="Begg G.S."/>
            <person name="Quilliam R.S."/>
            <person name="Squire G.R."/>
            <person name="Poole P.S."/>
            <person name="Young P.W."/>
            <person name="Iannetta P.M."/>
            <person name="James E.K."/>
        </authorList>
    </citation>
    <scope>NUCLEOTIDE SEQUENCE [LARGE SCALE GENOMIC DNA]</scope>
    <source>
        <strain evidence="1 2">JHI54</strain>
    </source>
</reference>
<evidence type="ECO:0000313" key="2">
    <source>
        <dbReference type="Proteomes" id="UP000471705"/>
    </source>
</evidence>
<dbReference type="EMBL" id="WUFV01000013">
    <property type="protein sequence ID" value="NEK17456.1"/>
    <property type="molecule type" value="Genomic_DNA"/>
</dbReference>
<sequence length="346" mass="38682">MPWTIARRILEENKVARSQGWERTKQALLEGDGAVPEKTEELLSDLVEHTICGEKLLRFYELTDDQIIAFRETANVLAIPESSAASRYPLSLDETELKSTPIGHTLVARHKFESGLALVFSTVRVVVIREELEASLFPLETADVFSQYDEIVGLKNRRVQNMDVVWIPTTGNLVEVRADYPKNLPFSSIEQGQLSIKFELGKMLGVDYLHSSVNLFPLIGKMYENPDEGLVVEFAFGTTTASTKHEKMRRGSLSLRDESYHKGGIAALEGTPISPFKLSIEWERKLGNDVTSKPELSLHSTAREGSAGVGVLIDAIVRNCIGIDDFQFVEERMQHYLLVTEEEAAA</sequence>
<name>A0A7K3VJS8_RHILE</name>
<gene>
    <name evidence="1" type="ORF">GR257_21745</name>
</gene>
<protein>
    <submittedName>
        <fullName evidence="1">Uncharacterized protein</fullName>
    </submittedName>
</protein>
<dbReference type="AlphaFoldDB" id="A0A7K3VJS8"/>
<evidence type="ECO:0000313" key="1">
    <source>
        <dbReference type="EMBL" id="NEK17456.1"/>
    </source>
</evidence>
<proteinExistence type="predicted"/>
<dbReference type="Proteomes" id="UP000471705">
    <property type="component" value="Unassembled WGS sequence"/>
</dbReference>
<comment type="caution">
    <text evidence="1">The sequence shown here is derived from an EMBL/GenBank/DDBJ whole genome shotgun (WGS) entry which is preliminary data.</text>
</comment>
<accession>A0A7K3VJS8</accession>
<dbReference type="RefSeq" id="WP_164048067.1">
    <property type="nucleotide sequence ID" value="NZ_WUFV01000013.1"/>
</dbReference>